<comment type="pathway">
    <text evidence="10">Lipid metabolism; phospholipid metabolism.</text>
</comment>
<dbReference type="InterPro" id="IPR003811">
    <property type="entry name" value="G3P_acylTferase_PlsY"/>
</dbReference>
<dbReference type="GO" id="GO:0043772">
    <property type="term" value="F:acyl-phosphate glycerol-3-phosphate acyltransferase activity"/>
    <property type="evidence" value="ECO:0007669"/>
    <property type="project" value="UniProtKB-UniRule"/>
</dbReference>
<dbReference type="Pfam" id="PF02660">
    <property type="entry name" value="G3P_acyltransf"/>
    <property type="match status" value="1"/>
</dbReference>
<protein>
    <recommendedName>
        <fullName evidence="10">Glycerol-3-phosphate acyltransferase</fullName>
    </recommendedName>
    <alternativeName>
        <fullName evidence="10">Acyl-PO4 G3P acyltransferase</fullName>
    </alternativeName>
    <alternativeName>
        <fullName evidence="10">Acyl-phosphate--glycerol-3-phosphate acyltransferase</fullName>
    </alternativeName>
    <alternativeName>
        <fullName evidence="10">G3P acyltransferase</fullName>
        <shortName evidence="10">GPAT</shortName>
        <ecNumber evidence="10">2.3.1.275</ecNumber>
    </alternativeName>
    <alternativeName>
        <fullName evidence="10">Lysophosphatidic acid synthase</fullName>
        <shortName evidence="10">LPA synthase</shortName>
    </alternativeName>
</protein>
<feature type="transmembrane region" description="Helical" evidence="10">
    <location>
        <begin position="195"/>
        <end position="211"/>
    </location>
</feature>
<evidence type="ECO:0000313" key="11">
    <source>
        <dbReference type="EMBL" id="NWK54734.1"/>
    </source>
</evidence>
<evidence type="ECO:0000256" key="3">
    <source>
        <dbReference type="ARBA" id="ARBA00022679"/>
    </source>
</evidence>
<keyword evidence="5 10" id="KW-1133">Transmembrane helix</keyword>
<keyword evidence="4 10" id="KW-0812">Transmembrane</keyword>
<keyword evidence="1 10" id="KW-1003">Cell membrane</keyword>
<evidence type="ECO:0000256" key="8">
    <source>
        <dbReference type="ARBA" id="ARBA00023209"/>
    </source>
</evidence>
<dbReference type="EC" id="2.3.1.275" evidence="10"/>
<evidence type="ECO:0000256" key="7">
    <source>
        <dbReference type="ARBA" id="ARBA00023136"/>
    </source>
</evidence>
<name>A0A851GKP0_9BACT</name>
<proteinExistence type="inferred from homology"/>
<evidence type="ECO:0000256" key="4">
    <source>
        <dbReference type="ARBA" id="ARBA00022692"/>
    </source>
</evidence>
<comment type="similarity">
    <text evidence="10">Belongs to the PlsY family.</text>
</comment>
<organism evidence="11 12">
    <name type="scientific">Oceaniferula marina</name>
    <dbReference type="NCBI Taxonomy" id="2748318"/>
    <lineage>
        <taxon>Bacteria</taxon>
        <taxon>Pseudomonadati</taxon>
        <taxon>Verrucomicrobiota</taxon>
        <taxon>Verrucomicrobiia</taxon>
        <taxon>Verrucomicrobiales</taxon>
        <taxon>Verrucomicrobiaceae</taxon>
        <taxon>Oceaniferula</taxon>
    </lineage>
</organism>
<dbReference type="Proteomes" id="UP000557872">
    <property type="component" value="Unassembled WGS sequence"/>
</dbReference>
<dbReference type="NCBIfam" id="TIGR00023">
    <property type="entry name" value="glycerol-3-phosphate 1-O-acyltransferase PlsY"/>
    <property type="match status" value="1"/>
</dbReference>
<keyword evidence="3 10" id="KW-0808">Transferase</keyword>
<dbReference type="PANTHER" id="PTHR30309">
    <property type="entry name" value="INNER MEMBRANE PROTEIN YGIH"/>
    <property type="match status" value="1"/>
</dbReference>
<comment type="subunit">
    <text evidence="10">Probably interacts with PlsX.</text>
</comment>
<comment type="function">
    <text evidence="10">Catalyzes the transfer of an acyl group from acyl-phosphate (acyl-PO(4)) to glycerol-3-phosphate (G3P) to form lysophosphatidic acid (LPA). This enzyme utilizes acyl-phosphate as fatty acyl donor, but not acyl-CoA or acyl-ACP.</text>
</comment>
<keyword evidence="7 10" id="KW-0472">Membrane</keyword>
<dbReference type="SMART" id="SM01207">
    <property type="entry name" value="G3P_acyltransf"/>
    <property type="match status" value="1"/>
</dbReference>
<evidence type="ECO:0000313" key="12">
    <source>
        <dbReference type="Proteomes" id="UP000557872"/>
    </source>
</evidence>
<dbReference type="HAMAP" id="MF_01043">
    <property type="entry name" value="PlsY"/>
    <property type="match status" value="1"/>
</dbReference>
<keyword evidence="11" id="KW-0012">Acyltransferase</keyword>
<evidence type="ECO:0000256" key="1">
    <source>
        <dbReference type="ARBA" id="ARBA00022475"/>
    </source>
</evidence>
<comment type="subcellular location">
    <subcellularLocation>
        <location evidence="10">Cell membrane</location>
        <topology evidence="10">Multi-pass membrane protein</topology>
    </subcellularLocation>
</comment>
<keyword evidence="8 10" id="KW-0594">Phospholipid biosynthesis</keyword>
<accession>A0A851GKP0</accession>
<keyword evidence="12" id="KW-1185">Reference proteome</keyword>
<dbReference type="EMBL" id="JACBAZ010000001">
    <property type="protein sequence ID" value="NWK54734.1"/>
    <property type="molecule type" value="Genomic_DNA"/>
</dbReference>
<comment type="caution">
    <text evidence="11">The sequence shown here is derived from an EMBL/GenBank/DDBJ whole genome shotgun (WGS) entry which is preliminary data.</text>
</comment>
<evidence type="ECO:0000256" key="6">
    <source>
        <dbReference type="ARBA" id="ARBA00023098"/>
    </source>
</evidence>
<gene>
    <name evidence="10 11" type="primary">plsY</name>
    <name evidence="11" type="ORF">HW115_03880</name>
</gene>
<keyword evidence="6 10" id="KW-0443">Lipid metabolism</keyword>
<keyword evidence="9 10" id="KW-1208">Phospholipid metabolism</keyword>
<evidence type="ECO:0000256" key="9">
    <source>
        <dbReference type="ARBA" id="ARBA00023264"/>
    </source>
</evidence>
<dbReference type="GO" id="GO:0008654">
    <property type="term" value="P:phospholipid biosynthetic process"/>
    <property type="evidence" value="ECO:0007669"/>
    <property type="project" value="UniProtKB-UniRule"/>
</dbReference>
<comment type="catalytic activity">
    <reaction evidence="10">
        <text>an acyl phosphate + sn-glycerol 3-phosphate = a 1-acyl-sn-glycero-3-phosphate + phosphate</text>
        <dbReference type="Rhea" id="RHEA:34075"/>
        <dbReference type="ChEBI" id="CHEBI:43474"/>
        <dbReference type="ChEBI" id="CHEBI:57597"/>
        <dbReference type="ChEBI" id="CHEBI:57970"/>
        <dbReference type="ChEBI" id="CHEBI:59918"/>
        <dbReference type="EC" id="2.3.1.275"/>
    </reaction>
</comment>
<dbReference type="UniPathway" id="UPA00085"/>
<evidence type="ECO:0000256" key="2">
    <source>
        <dbReference type="ARBA" id="ARBA00022516"/>
    </source>
</evidence>
<evidence type="ECO:0000256" key="5">
    <source>
        <dbReference type="ARBA" id="ARBA00022989"/>
    </source>
</evidence>
<feature type="transmembrane region" description="Helical" evidence="10">
    <location>
        <begin position="130"/>
        <end position="155"/>
    </location>
</feature>
<evidence type="ECO:0000256" key="10">
    <source>
        <dbReference type="HAMAP-Rule" id="MF_01043"/>
    </source>
</evidence>
<dbReference type="RefSeq" id="WP_178931244.1">
    <property type="nucleotide sequence ID" value="NZ_JACBAZ010000001.1"/>
</dbReference>
<feature type="transmembrane region" description="Helical" evidence="10">
    <location>
        <begin position="161"/>
        <end position="183"/>
    </location>
</feature>
<dbReference type="AlphaFoldDB" id="A0A851GKP0"/>
<dbReference type="GO" id="GO:0005886">
    <property type="term" value="C:plasma membrane"/>
    <property type="evidence" value="ECO:0007669"/>
    <property type="project" value="UniProtKB-SubCell"/>
</dbReference>
<dbReference type="PANTHER" id="PTHR30309:SF0">
    <property type="entry name" value="GLYCEROL-3-PHOSPHATE ACYLTRANSFERASE-RELATED"/>
    <property type="match status" value="1"/>
</dbReference>
<keyword evidence="2 10" id="KW-0444">Lipid biosynthesis</keyword>
<sequence length="231" mass="24728">MTPLWIPPLLAFLIGSIPFGLIIAKSKGINIREHGSGNIGATNVLRVVGKKYGITCLILDLLKGLIPTMAGISLITYAGASGAMGLSFLSPLAHETTQGQAQALHILTALATILGHNYSPWIAFKGGKGIATSAGALIALMPAGVLILILVWVALFYATKYVSVASIGAALSLPFITLFGSWFHGKFPDGNWNKPLFIFSIVIALLATWRHRSNIKNLLNGTEHRFEKKKK</sequence>
<feature type="transmembrane region" description="Helical" evidence="10">
    <location>
        <begin position="6"/>
        <end position="24"/>
    </location>
</feature>
<reference evidence="11 12" key="1">
    <citation type="submission" date="2020-07" db="EMBL/GenBank/DDBJ databases">
        <title>Roseicoccus Jingziensis gen. nov., sp. nov., isolated from coastal seawater.</title>
        <authorList>
            <person name="Feng X."/>
        </authorList>
    </citation>
    <scope>NUCLEOTIDE SEQUENCE [LARGE SCALE GENOMIC DNA]</scope>
    <source>
        <strain evidence="11 12">N1E253</strain>
    </source>
</reference>